<dbReference type="EnsemblMetazoa" id="tetur05g08360.1">
    <property type="protein sequence ID" value="tetur05g08360.1"/>
    <property type="gene ID" value="tetur05g08360"/>
</dbReference>
<dbReference type="EMBL" id="CAEY01001592">
    <property type="status" value="NOT_ANNOTATED_CDS"/>
    <property type="molecule type" value="Genomic_DNA"/>
</dbReference>
<evidence type="ECO:0000256" key="1">
    <source>
        <dbReference type="SAM" id="MobiDB-lite"/>
    </source>
</evidence>
<reference evidence="2" key="2">
    <citation type="submission" date="2015-06" db="UniProtKB">
        <authorList>
            <consortium name="EnsemblMetazoa"/>
        </authorList>
    </citation>
    <scope>IDENTIFICATION</scope>
</reference>
<dbReference type="AlphaFoldDB" id="T1K625"/>
<name>T1K625_TETUR</name>
<feature type="compositionally biased region" description="Acidic residues" evidence="1">
    <location>
        <begin position="1"/>
        <end position="12"/>
    </location>
</feature>
<keyword evidence="3" id="KW-1185">Reference proteome</keyword>
<protein>
    <submittedName>
        <fullName evidence="2">Uncharacterized protein</fullName>
    </submittedName>
</protein>
<sequence>MLFTDEITEDGDDVGKEEGGGGGGGGGEGRKRMGEVFHFLSSYSFCYPVQGI</sequence>
<evidence type="ECO:0000313" key="2">
    <source>
        <dbReference type="EnsemblMetazoa" id="tetur05g08360.1"/>
    </source>
</evidence>
<organism evidence="2 3">
    <name type="scientific">Tetranychus urticae</name>
    <name type="common">Two-spotted spider mite</name>
    <dbReference type="NCBI Taxonomy" id="32264"/>
    <lineage>
        <taxon>Eukaryota</taxon>
        <taxon>Metazoa</taxon>
        <taxon>Ecdysozoa</taxon>
        <taxon>Arthropoda</taxon>
        <taxon>Chelicerata</taxon>
        <taxon>Arachnida</taxon>
        <taxon>Acari</taxon>
        <taxon>Acariformes</taxon>
        <taxon>Trombidiformes</taxon>
        <taxon>Prostigmata</taxon>
        <taxon>Eleutherengona</taxon>
        <taxon>Raphignathae</taxon>
        <taxon>Tetranychoidea</taxon>
        <taxon>Tetranychidae</taxon>
        <taxon>Tetranychus</taxon>
    </lineage>
</organism>
<dbReference type="HOGENOM" id="CLU_3089827_0_0_1"/>
<evidence type="ECO:0000313" key="3">
    <source>
        <dbReference type="Proteomes" id="UP000015104"/>
    </source>
</evidence>
<accession>T1K625</accession>
<proteinExistence type="predicted"/>
<reference evidence="3" key="1">
    <citation type="submission" date="2011-08" db="EMBL/GenBank/DDBJ databases">
        <authorList>
            <person name="Rombauts S."/>
        </authorList>
    </citation>
    <scope>NUCLEOTIDE SEQUENCE</scope>
    <source>
        <strain evidence="3">London</strain>
    </source>
</reference>
<dbReference type="Proteomes" id="UP000015104">
    <property type="component" value="Unassembled WGS sequence"/>
</dbReference>
<feature type="region of interest" description="Disordered" evidence="1">
    <location>
        <begin position="1"/>
        <end position="29"/>
    </location>
</feature>